<sequence length="120" mass="12738">MTMPSSGTPSGVLTSPTHSTQTQTKHTRPKASVSLCRQTPRPPLVFSATSRCQWRRRRHRAPPEPPSNPASGLSSISVRKGNNLAPPQFIPTGHRHSTLYLASPATASTAGIKASHGAVP</sequence>
<gene>
    <name evidence="2" type="ORF">V8G54_010965</name>
</gene>
<evidence type="ECO:0000313" key="3">
    <source>
        <dbReference type="Proteomes" id="UP001374535"/>
    </source>
</evidence>
<keyword evidence="3" id="KW-1185">Reference proteome</keyword>
<feature type="non-terminal residue" evidence="2">
    <location>
        <position position="120"/>
    </location>
</feature>
<organism evidence="2 3">
    <name type="scientific">Vigna mungo</name>
    <name type="common">Black gram</name>
    <name type="synonym">Phaseolus mungo</name>
    <dbReference type="NCBI Taxonomy" id="3915"/>
    <lineage>
        <taxon>Eukaryota</taxon>
        <taxon>Viridiplantae</taxon>
        <taxon>Streptophyta</taxon>
        <taxon>Embryophyta</taxon>
        <taxon>Tracheophyta</taxon>
        <taxon>Spermatophyta</taxon>
        <taxon>Magnoliopsida</taxon>
        <taxon>eudicotyledons</taxon>
        <taxon>Gunneridae</taxon>
        <taxon>Pentapetalae</taxon>
        <taxon>rosids</taxon>
        <taxon>fabids</taxon>
        <taxon>Fabales</taxon>
        <taxon>Fabaceae</taxon>
        <taxon>Papilionoideae</taxon>
        <taxon>50 kb inversion clade</taxon>
        <taxon>NPAAA clade</taxon>
        <taxon>indigoferoid/millettioid clade</taxon>
        <taxon>Phaseoleae</taxon>
        <taxon>Vigna</taxon>
    </lineage>
</organism>
<dbReference type="Proteomes" id="UP001374535">
    <property type="component" value="Chromosome 4"/>
</dbReference>
<accession>A0AAQ3S2L2</accession>
<reference evidence="2 3" key="1">
    <citation type="journal article" date="2023" name="Life. Sci Alliance">
        <title>Evolutionary insights into 3D genome organization and epigenetic landscape of Vigna mungo.</title>
        <authorList>
            <person name="Junaid A."/>
            <person name="Singh B."/>
            <person name="Bhatia S."/>
        </authorList>
    </citation>
    <scope>NUCLEOTIDE SEQUENCE [LARGE SCALE GENOMIC DNA]</scope>
    <source>
        <strain evidence="2">Urdbean</strain>
    </source>
</reference>
<evidence type="ECO:0000313" key="2">
    <source>
        <dbReference type="EMBL" id="WVZ13399.1"/>
    </source>
</evidence>
<feature type="compositionally biased region" description="Polar residues" evidence="1">
    <location>
        <begin position="1"/>
        <end position="24"/>
    </location>
</feature>
<proteinExistence type="predicted"/>
<dbReference type="EMBL" id="CP144697">
    <property type="protein sequence ID" value="WVZ13399.1"/>
    <property type="molecule type" value="Genomic_DNA"/>
</dbReference>
<evidence type="ECO:0000256" key="1">
    <source>
        <dbReference type="SAM" id="MobiDB-lite"/>
    </source>
</evidence>
<protein>
    <submittedName>
        <fullName evidence="2">Uncharacterized protein</fullName>
    </submittedName>
</protein>
<name>A0AAQ3S2L2_VIGMU</name>
<feature type="region of interest" description="Disordered" evidence="1">
    <location>
        <begin position="1"/>
        <end position="91"/>
    </location>
</feature>
<dbReference type="AlphaFoldDB" id="A0AAQ3S2L2"/>